<dbReference type="Pfam" id="PF06055">
    <property type="entry name" value="ExoD"/>
    <property type="match status" value="1"/>
</dbReference>
<feature type="transmembrane region" description="Helical" evidence="1">
    <location>
        <begin position="182"/>
        <end position="211"/>
    </location>
</feature>
<proteinExistence type="predicted"/>
<keyword evidence="1" id="KW-1133">Transmembrane helix</keyword>
<gene>
    <name evidence="2" type="ORF">J1C48_15270</name>
</gene>
<dbReference type="AlphaFoldDB" id="A0A939FZY2"/>
<evidence type="ECO:0000313" key="3">
    <source>
        <dbReference type="Proteomes" id="UP000664122"/>
    </source>
</evidence>
<organism evidence="2 3">
    <name type="scientific">Jiella flava</name>
    <dbReference type="NCBI Taxonomy" id="2816857"/>
    <lineage>
        <taxon>Bacteria</taxon>
        <taxon>Pseudomonadati</taxon>
        <taxon>Pseudomonadota</taxon>
        <taxon>Alphaproteobacteria</taxon>
        <taxon>Hyphomicrobiales</taxon>
        <taxon>Aurantimonadaceae</taxon>
        <taxon>Jiella</taxon>
    </lineage>
</organism>
<dbReference type="EMBL" id="JAFMPP010000014">
    <property type="protein sequence ID" value="MBO0663939.1"/>
    <property type="molecule type" value="Genomic_DNA"/>
</dbReference>
<evidence type="ECO:0000256" key="1">
    <source>
        <dbReference type="SAM" id="Phobius"/>
    </source>
</evidence>
<protein>
    <submittedName>
        <fullName evidence="2">Exopolysaccharide biosynthesis protein</fullName>
    </submittedName>
</protein>
<sequence length="214" mass="23869">MSPGGFSHLRHTLRNRGRSRQKRISAILRAHSHRNRRDPTIGELSQAFDTRAFGAFFILFGGLNLVPLPPPASFFIGLPLMFFTIQLAIGRHRLWLPESVQRMKLSPDRIALVMTKIGPALRWVERVARHRYWLEPERLLLSLVGWYCFVMAIIVAIPFPLSNLIPGISIAIVGVAISTRDGLWLIAALIVGVIGLAILGGVYGAALFTLLQLF</sequence>
<accession>A0A939FZY2</accession>
<reference evidence="2" key="1">
    <citation type="submission" date="2021-03" db="EMBL/GenBank/DDBJ databases">
        <title>Whole genome sequence of Jiella sp. CQZ9-1.</title>
        <authorList>
            <person name="Tuo L."/>
        </authorList>
    </citation>
    <scope>NUCLEOTIDE SEQUENCE</scope>
    <source>
        <strain evidence="2">CQZ9-1</strain>
    </source>
</reference>
<evidence type="ECO:0000313" key="2">
    <source>
        <dbReference type="EMBL" id="MBO0663939.1"/>
    </source>
</evidence>
<dbReference type="PIRSF" id="PIRSF033239">
    <property type="entry name" value="ExoD"/>
    <property type="match status" value="1"/>
</dbReference>
<feature type="transmembrane region" description="Helical" evidence="1">
    <location>
        <begin position="52"/>
        <end position="68"/>
    </location>
</feature>
<dbReference type="Proteomes" id="UP000664122">
    <property type="component" value="Unassembled WGS sequence"/>
</dbReference>
<keyword evidence="1" id="KW-0472">Membrane</keyword>
<dbReference type="RefSeq" id="WP_207258854.1">
    <property type="nucleotide sequence ID" value="NZ_JAFMPP010000014.1"/>
</dbReference>
<keyword evidence="1" id="KW-0812">Transmembrane</keyword>
<name>A0A939FZY2_9HYPH</name>
<keyword evidence="3" id="KW-1185">Reference proteome</keyword>
<dbReference type="InterPro" id="IPR010331">
    <property type="entry name" value="ExoD"/>
</dbReference>
<comment type="caution">
    <text evidence="2">The sequence shown here is derived from an EMBL/GenBank/DDBJ whole genome shotgun (WGS) entry which is preliminary data.</text>
</comment>
<dbReference type="PANTHER" id="PTHR41795:SF1">
    <property type="entry name" value="EXOPOLYSACCHARIDE SYNTHESIS PROTEIN"/>
    <property type="match status" value="1"/>
</dbReference>
<dbReference type="PANTHER" id="PTHR41795">
    <property type="entry name" value="EXOPOLYSACCHARIDE SYNTHESIS PROTEIN"/>
    <property type="match status" value="1"/>
</dbReference>
<feature type="transmembrane region" description="Helical" evidence="1">
    <location>
        <begin position="139"/>
        <end position="162"/>
    </location>
</feature>